<dbReference type="EMBL" id="LR130778">
    <property type="protein sequence ID" value="VDN48835.1"/>
    <property type="molecule type" value="Genomic_DNA"/>
</dbReference>
<dbReference type="KEGG" id="cbar:PATL70BA_2925"/>
<sequence>MPVFKLCLKIFKKKLPVMMIYVGLFLGISLLIASATRTEREKGFVQSKTNIAIINYDQTPLVTGLINSLEEIANIVPLEDASSALQDALYFRKVTYILRIPEDFTEKFLKGDEVWIEKTSIPNSVDAVYVDLQVNQYLRIAELYKSQSHIDHATIADYIKKDMEIETKVNFNGGEEVKQDQSYAMYYYNYLAYSLFSILILGISTIMLVFNNQDLRRRNACSPVTAGSSSFQFVLANGVFAVICWAIMVGFCILFDYKNSNTTNTLLFLINSFVFTLCAVSISFLVGNLVKNQEGISALTNVIALGPSFISGVFVPQEFLGENVLKIASFTPTYWYVKANSTIANLNSFDLASLRETMGYTGVVLGFAIAFLSLALVVGKKKQLSQEA</sequence>
<reference evidence="8 9" key="1">
    <citation type="submission" date="2018-09" db="EMBL/GenBank/DDBJ databases">
        <authorList>
            <person name="Postec A."/>
        </authorList>
    </citation>
    <scope>NUCLEOTIDE SEQUENCE [LARGE SCALE GENOMIC DNA]</scope>
    <source>
        <strain evidence="8">70B-A</strain>
    </source>
</reference>
<dbReference type="OrthoDB" id="9774039at2"/>
<dbReference type="Gene3D" id="3.40.1710.10">
    <property type="entry name" value="abc type-2 transporter like domain"/>
    <property type="match status" value="1"/>
</dbReference>
<evidence type="ECO:0000313" key="8">
    <source>
        <dbReference type="EMBL" id="VDN48835.1"/>
    </source>
</evidence>
<keyword evidence="4 6" id="KW-1133">Transmembrane helix</keyword>
<organism evidence="8 9">
    <name type="scientific">Petrocella atlantisensis</name>
    <dbReference type="NCBI Taxonomy" id="2173034"/>
    <lineage>
        <taxon>Bacteria</taxon>
        <taxon>Bacillati</taxon>
        <taxon>Bacillota</taxon>
        <taxon>Clostridia</taxon>
        <taxon>Lachnospirales</taxon>
        <taxon>Vallitaleaceae</taxon>
        <taxon>Petrocella</taxon>
    </lineage>
</organism>
<keyword evidence="9" id="KW-1185">Reference proteome</keyword>
<dbReference type="PANTHER" id="PTHR30294:SF29">
    <property type="entry name" value="MULTIDRUG ABC TRANSPORTER PERMEASE YBHS-RELATED"/>
    <property type="match status" value="1"/>
</dbReference>
<comment type="subcellular location">
    <subcellularLocation>
        <location evidence="1">Cell membrane</location>
        <topology evidence="1">Multi-pass membrane protein</topology>
    </subcellularLocation>
</comment>
<dbReference type="GO" id="GO:0005886">
    <property type="term" value="C:plasma membrane"/>
    <property type="evidence" value="ECO:0007669"/>
    <property type="project" value="UniProtKB-SubCell"/>
</dbReference>
<protein>
    <submittedName>
        <fullName evidence="8">ABC transporter permease</fullName>
    </submittedName>
</protein>
<evidence type="ECO:0000313" key="9">
    <source>
        <dbReference type="Proteomes" id="UP000279029"/>
    </source>
</evidence>
<dbReference type="RefSeq" id="WP_125137908.1">
    <property type="nucleotide sequence ID" value="NZ_LR130778.1"/>
</dbReference>
<keyword evidence="2" id="KW-1003">Cell membrane</keyword>
<proteinExistence type="predicted"/>
<keyword evidence="3 6" id="KW-0812">Transmembrane</keyword>
<evidence type="ECO:0000256" key="6">
    <source>
        <dbReference type="SAM" id="Phobius"/>
    </source>
</evidence>
<feature type="transmembrane region" description="Helical" evidence="6">
    <location>
        <begin position="266"/>
        <end position="286"/>
    </location>
</feature>
<evidence type="ECO:0000256" key="5">
    <source>
        <dbReference type="ARBA" id="ARBA00023136"/>
    </source>
</evidence>
<feature type="transmembrane region" description="Helical" evidence="6">
    <location>
        <begin position="190"/>
        <end position="210"/>
    </location>
</feature>
<evidence type="ECO:0000256" key="3">
    <source>
        <dbReference type="ARBA" id="ARBA00022692"/>
    </source>
</evidence>
<evidence type="ECO:0000259" key="7">
    <source>
        <dbReference type="Pfam" id="PF12698"/>
    </source>
</evidence>
<gene>
    <name evidence="8" type="ORF">PATL70BA_2925</name>
</gene>
<dbReference type="PANTHER" id="PTHR30294">
    <property type="entry name" value="MEMBRANE COMPONENT OF ABC TRANSPORTER YHHJ-RELATED"/>
    <property type="match status" value="1"/>
</dbReference>
<dbReference type="InterPro" id="IPR013525">
    <property type="entry name" value="ABC2_TM"/>
</dbReference>
<dbReference type="Pfam" id="PF12698">
    <property type="entry name" value="ABC2_membrane_3"/>
    <property type="match status" value="1"/>
</dbReference>
<dbReference type="InterPro" id="IPR051449">
    <property type="entry name" value="ABC-2_transporter_component"/>
</dbReference>
<accession>A0A3P7P0X1</accession>
<dbReference type="AlphaFoldDB" id="A0A3P7P0X1"/>
<feature type="domain" description="ABC-2 type transporter transmembrane" evidence="7">
    <location>
        <begin position="18"/>
        <end position="376"/>
    </location>
</feature>
<keyword evidence="5 6" id="KW-0472">Membrane</keyword>
<dbReference type="GO" id="GO:0140359">
    <property type="term" value="F:ABC-type transporter activity"/>
    <property type="evidence" value="ECO:0007669"/>
    <property type="project" value="InterPro"/>
</dbReference>
<feature type="transmembrane region" description="Helical" evidence="6">
    <location>
        <begin position="358"/>
        <end position="378"/>
    </location>
</feature>
<evidence type="ECO:0000256" key="4">
    <source>
        <dbReference type="ARBA" id="ARBA00022989"/>
    </source>
</evidence>
<feature type="transmembrane region" description="Helical" evidence="6">
    <location>
        <begin position="231"/>
        <end position="254"/>
    </location>
</feature>
<name>A0A3P7P0X1_9FIRM</name>
<evidence type="ECO:0000256" key="1">
    <source>
        <dbReference type="ARBA" id="ARBA00004651"/>
    </source>
</evidence>
<dbReference type="Proteomes" id="UP000279029">
    <property type="component" value="Chromosome"/>
</dbReference>
<evidence type="ECO:0000256" key="2">
    <source>
        <dbReference type="ARBA" id="ARBA00022475"/>
    </source>
</evidence>